<dbReference type="InterPro" id="IPR028098">
    <property type="entry name" value="Glyco_trans_4-like_N"/>
</dbReference>
<dbReference type="Proteomes" id="UP000268094">
    <property type="component" value="Unassembled WGS sequence"/>
</dbReference>
<reference evidence="3" key="1">
    <citation type="submission" date="2018-09" db="EMBL/GenBank/DDBJ databases">
        <authorList>
            <person name="Livingstone P.G."/>
            <person name="Whitworth D.E."/>
        </authorList>
    </citation>
    <scope>NUCLEOTIDE SEQUENCE [LARGE SCALE GENOMIC DNA]</scope>
    <source>
        <strain evidence="3">CA054A</strain>
    </source>
</reference>
<dbReference type="Pfam" id="PF13692">
    <property type="entry name" value="Glyco_trans_1_4"/>
    <property type="match status" value="1"/>
</dbReference>
<dbReference type="PANTHER" id="PTHR45947">
    <property type="entry name" value="SULFOQUINOVOSYL TRANSFERASE SQD2"/>
    <property type="match status" value="1"/>
</dbReference>
<dbReference type="InterPro" id="IPR050194">
    <property type="entry name" value="Glycosyltransferase_grp1"/>
</dbReference>
<gene>
    <name evidence="2" type="ORF">D7V88_01510</name>
</gene>
<dbReference type="AlphaFoldDB" id="A0A3A8JFA1"/>
<keyword evidence="3" id="KW-1185">Reference proteome</keyword>
<name>A0A3A8JFA1_9BACT</name>
<proteinExistence type="predicted"/>
<evidence type="ECO:0000313" key="2">
    <source>
        <dbReference type="EMBL" id="RKG93646.1"/>
    </source>
</evidence>
<evidence type="ECO:0000313" key="3">
    <source>
        <dbReference type="Proteomes" id="UP000268094"/>
    </source>
</evidence>
<evidence type="ECO:0000259" key="1">
    <source>
        <dbReference type="Pfam" id="PF13439"/>
    </source>
</evidence>
<dbReference type="Pfam" id="PF13439">
    <property type="entry name" value="Glyco_transf_4"/>
    <property type="match status" value="1"/>
</dbReference>
<sequence length="393" mass="40910">MSAGGARVPHSTILHVRSTCGLYGAERALLSLAGATPSPWRAQVCSLVSPGRADVLSGAAREQGLDALTLEVPGRFSAMAVATLASEVRRRGVGVVHAHDYKSLTLAAAASTLSGVPLVATYHGDTGATPALVAYEGLARVLGNCTTAVAAVSRELATRLRRYVHRSPVVYIPNALPLAKACTHEERLRAREVLGLAPDVSVIALVGRLSVEKGPQVLFDALRILARTPGATVPTLLLVGDGPLRQSLEAQAQGLPVHFLGFRSDVREVYAATDAVVMPSLREGMPLVALEAMAAGRPLIASGVGELPHVLGTGRGLVVPPGDAGTLASALAGLLAAPGWRERMAGAAREYVVTHHAPERMAERYVEALYLPALEAPAAHTVMGEGNPPRMSV</sequence>
<dbReference type="Gene3D" id="3.40.50.2000">
    <property type="entry name" value="Glycogen Phosphorylase B"/>
    <property type="match status" value="2"/>
</dbReference>
<organism evidence="2 3">
    <name type="scientific">Corallococcus terminator</name>
    <dbReference type="NCBI Taxonomy" id="2316733"/>
    <lineage>
        <taxon>Bacteria</taxon>
        <taxon>Pseudomonadati</taxon>
        <taxon>Myxococcota</taxon>
        <taxon>Myxococcia</taxon>
        <taxon>Myxococcales</taxon>
        <taxon>Cystobacterineae</taxon>
        <taxon>Myxococcaceae</taxon>
        <taxon>Corallococcus</taxon>
    </lineage>
</organism>
<dbReference type="CDD" id="cd03801">
    <property type="entry name" value="GT4_PimA-like"/>
    <property type="match status" value="1"/>
</dbReference>
<dbReference type="SUPFAM" id="SSF53756">
    <property type="entry name" value="UDP-Glycosyltransferase/glycogen phosphorylase"/>
    <property type="match status" value="1"/>
</dbReference>
<dbReference type="GO" id="GO:0016758">
    <property type="term" value="F:hexosyltransferase activity"/>
    <property type="evidence" value="ECO:0007669"/>
    <property type="project" value="TreeGrafter"/>
</dbReference>
<dbReference type="EMBL" id="RAVZ01000005">
    <property type="protein sequence ID" value="RKG93646.1"/>
    <property type="molecule type" value="Genomic_DNA"/>
</dbReference>
<accession>A0A3A8JFA1</accession>
<keyword evidence="2" id="KW-0808">Transferase</keyword>
<dbReference type="PANTHER" id="PTHR45947:SF3">
    <property type="entry name" value="SULFOQUINOVOSYL TRANSFERASE SQD2"/>
    <property type="match status" value="1"/>
</dbReference>
<comment type="caution">
    <text evidence="2">The sequence shown here is derived from an EMBL/GenBank/DDBJ whole genome shotgun (WGS) entry which is preliminary data.</text>
</comment>
<protein>
    <submittedName>
        <fullName evidence="2">Glycosyltransferase family 1 protein</fullName>
    </submittedName>
</protein>
<feature type="domain" description="Glycosyltransferase subfamily 4-like N-terminal" evidence="1">
    <location>
        <begin position="49"/>
        <end position="178"/>
    </location>
</feature>